<proteinExistence type="inferred from homology"/>
<evidence type="ECO:0000313" key="9">
    <source>
        <dbReference type="Proteomes" id="UP000036987"/>
    </source>
</evidence>
<evidence type="ECO:0000313" key="8">
    <source>
        <dbReference type="EMBL" id="KMZ75634.1"/>
    </source>
</evidence>
<evidence type="ECO:0000256" key="3">
    <source>
        <dbReference type="ARBA" id="ARBA00022729"/>
    </source>
</evidence>
<dbReference type="PANTHER" id="PTHR31769">
    <property type="entry name" value="OS07G0462200 PROTEIN-RELATED"/>
    <property type="match status" value="1"/>
</dbReference>
<feature type="transmembrane region" description="Helical" evidence="7">
    <location>
        <begin position="158"/>
        <end position="180"/>
    </location>
</feature>
<name>A0A0K9Q398_ZOSMR</name>
<keyword evidence="4 7" id="KW-1133">Transmembrane helix</keyword>
<feature type="transmembrane region" description="Helical" evidence="7">
    <location>
        <begin position="107"/>
        <end position="127"/>
    </location>
</feature>
<keyword evidence="9" id="KW-1185">Reference proteome</keyword>
<comment type="subcellular location">
    <subcellularLocation>
        <location evidence="1">Endomembrane system</location>
        <topology evidence="1">Multi-pass membrane protein</topology>
    </subcellularLocation>
</comment>
<organism evidence="8 9">
    <name type="scientific">Zostera marina</name>
    <name type="common">Eelgrass</name>
    <dbReference type="NCBI Taxonomy" id="29655"/>
    <lineage>
        <taxon>Eukaryota</taxon>
        <taxon>Viridiplantae</taxon>
        <taxon>Streptophyta</taxon>
        <taxon>Embryophyta</taxon>
        <taxon>Tracheophyta</taxon>
        <taxon>Spermatophyta</taxon>
        <taxon>Magnoliopsida</taxon>
        <taxon>Liliopsida</taxon>
        <taxon>Zosteraceae</taxon>
        <taxon>Zostera</taxon>
    </lineage>
</organism>
<keyword evidence="2 7" id="KW-0812">Transmembrane</keyword>
<dbReference type="GO" id="GO:0012505">
    <property type="term" value="C:endomembrane system"/>
    <property type="evidence" value="ECO:0007669"/>
    <property type="project" value="UniProtKB-SubCell"/>
</dbReference>
<keyword evidence="3" id="KW-0732">Signal</keyword>
<dbReference type="AlphaFoldDB" id="A0A0K9Q398"/>
<comment type="caution">
    <text evidence="8">The sequence shown here is derived from an EMBL/GenBank/DDBJ whole genome shotgun (WGS) entry which is preliminary data.</text>
</comment>
<dbReference type="EMBL" id="LFYR01000145">
    <property type="protein sequence ID" value="KMZ75634.1"/>
    <property type="molecule type" value="Genomic_DNA"/>
</dbReference>
<dbReference type="Proteomes" id="UP000036987">
    <property type="component" value="Unassembled WGS sequence"/>
</dbReference>
<sequence length="194" mass="21514">MDDSSRKQLDDRKMDREAWLYVGFVILHGLAFSLAIIAMGRDHIATVIPSKIDGRMICSYKLDLSSLYGVIAIGIMLLCQLSLGVLTKSICCLIEITGGNNDRRCTLLSSIFSLVTFLITEGLLVLGSSSNTAEYSKYFGKNMELDARSCKYLRMGEFGFSSVFVGLTFISSSSLIWSYCRYNTSDGDKLMNVL</sequence>
<evidence type="ECO:0000256" key="2">
    <source>
        <dbReference type="ARBA" id="ARBA00022692"/>
    </source>
</evidence>
<evidence type="ECO:0000256" key="6">
    <source>
        <dbReference type="ARBA" id="ARBA00029467"/>
    </source>
</evidence>
<gene>
    <name evidence="8" type="ORF">ZOSMA_112G00500</name>
</gene>
<dbReference type="Pfam" id="PF06749">
    <property type="entry name" value="DUF1218"/>
    <property type="match status" value="1"/>
</dbReference>
<evidence type="ECO:0000256" key="4">
    <source>
        <dbReference type="ARBA" id="ARBA00022989"/>
    </source>
</evidence>
<feature type="transmembrane region" description="Helical" evidence="7">
    <location>
        <begin position="20"/>
        <end position="40"/>
    </location>
</feature>
<comment type="similarity">
    <text evidence="6">Belongs to the DESIGUAL family.</text>
</comment>
<accession>A0A0K9Q398</accession>
<evidence type="ECO:0000256" key="5">
    <source>
        <dbReference type="ARBA" id="ARBA00023136"/>
    </source>
</evidence>
<dbReference type="InterPro" id="IPR009606">
    <property type="entry name" value="DEAL/Modifying_wall_lignin1/2"/>
</dbReference>
<reference evidence="9" key="1">
    <citation type="journal article" date="2016" name="Nature">
        <title>The genome of the seagrass Zostera marina reveals angiosperm adaptation to the sea.</title>
        <authorList>
            <person name="Olsen J.L."/>
            <person name="Rouze P."/>
            <person name="Verhelst B."/>
            <person name="Lin Y.-C."/>
            <person name="Bayer T."/>
            <person name="Collen J."/>
            <person name="Dattolo E."/>
            <person name="De Paoli E."/>
            <person name="Dittami S."/>
            <person name="Maumus F."/>
            <person name="Michel G."/>
            <person name="Kersting A."/>
            <person name="Lauritano C."/>
            <person name="Lohaus R."/>
            <person name="Toepel M."/>
            <person name="Tonon T."/>
            <person name="Vanneste K."/>
            <person name="Amirebrahimi M."/>
            <person name="Brakel J."/>
            <person name="Bostroem C."/>
            <person name="Chovatia M."/>
            <person name="Grimwood J."/>
            <person name="Jenkins J.W."/>
            <person name="Jueterbock A."/>
            <person name="Mraz A."/>
            <person name="Stam W.T."/>
            <person name="Tice H."/>
            <person name="Bornberg-Bauer E."/>
            <person name="Green P.J."/>
            <person name="Pearson G.A."/>
            <person name="Procaccini G."/>
            <person name="Duarte C.M."/>
            <person name="Schmutz J."/>
            <person name="Reusch T.B.H."/>
            <person name="Van de Peer Y."/>
        </authorList>
    </citation>
    <scope>NUCLEOTIDE SEQUENCE [LARGE SCALE GENOMIC DNA]</scope>
    <source>
        <strain evidence="9">cv. Finnish</strain>
    </source>
</reference>
<feature type="transmembrane region" description="Helical" evidence="7">
    <location>
        <begin position="66"/>
        <end position="86"/>
    </location>
</feature>
<evidence type="ECO:0000256" key="1">
    <source>
        <dbReference type="ARBA" id="ARBA00004127"/>
    </source>
</evidence>
<protein>
    <submittedName>
        <fullName evidence="8">Uncharacterized protein</fullName>
    </submittedName>
</protein>
<keyword evidence="5 7" id="KW-0472">Membrane</keyword>
<dbReference type="InterPro" id="IPR052222">
    <property type="entry name" value="DESIGUAL"/>
</dbReference>
<evidence type="ECO:0000256" key="7">
    <source>
        <dbReference type="SAM" id="Phobius"/>
    </source>
</evidence>